<dbReference type="Gene3D" id="3.90.245.10">
    <property type="entry name" value="Ribonucleoside hydrolase-like"/>
    <property type="match status" value="1"/>
</dbReference>
<reference evidence="3" key="1">
    <citation type="submission" date="2016-11" db="EMBL/GenBank/DDBJ databases">
        <title>Trade-off between light-utilization and light-protection in marine flavobacteria.</title>
        <authorList>
            <person name="Kumagai Y."/>
            <person name="Yoshizawa S."/>
            <person name="Kogure K."/>
        </authorList>
    </citation>
    <scope>NUCLEOTIDE SEQUENCE [LARGE SCALE GENOMIC DNA]</scope>
    <source>
        <strain evidence="3">SG-18</strain>
    </source>
</reference>
<gene>
    <name evidence="2" type="ORF">BST99_10550</name>
</gene>
<name>A0A2S7T9C2_9FLAO</name>
<accession>A0A2S7T9C2</accession>
<organism evidence="2 3">
    <name type="scientific">Aureicoccus marinus</name>
    <dbReference type="NCBI Taxonomy" id="754435"/>
    <lineage>
        <taxon>Bacteria</taxon>
        <taxon>Pseudomonadati</taxon>
        <taxon>Bacteroidota</taxon>
        <taxon>Flavobacteriia</taxon>
        <taxon>Flavobacteriales</taxon>
        <taxon>Flavobacteriaceae</taxon>
        <taxon>Aureicoccus</taxon>
    </lineage>
</organism>
<dbReference type="GO" id="GO:0016799">
    <property type="term" value="F:hydrolase activity, hydrolyzing N-glycosyl compounds"/>
    <property type="evidence" value="ECO:0007669"/>
    <property type="project" value="InterPro"/>
</dbReference>
<dbReference type="PANTHER" id="PTHR43264">
    <property type="match status" value="1"/>
</dbReference>
<keyword evidence="1" id="KW-0732">Signal</keyword>
<protein>
    <submittedName>
        <fullName evidence="2">Uncharacterized protein</fullName>
    </submittedName>
</protein>
<dbReference type="OrthoDB" id="128573at2"/>
<evidence type="ECO:0000313" key="3">
    <source>
        <dbReference type="Proteomes" id="UP000239366"/>
    </source>
</evidence>
<feature type="signal peptide" evidence="1">
    <location>
        <begin position="1"/>
        <end position="21"/>
    </location>
</feature>
<dbReference type="PANTHER" id="PTHR43264:SF1">
    <property type="entry name" value="INOSINE_URIDINE-PREFERRING NUCLEOSIDE HYDROLASE DOMAIN-CONTAINING PROTEIN"/>
    <property type="match status" value="1"/>
</dbReference>
<keyword evidence="3" id="KW-1185">Reference proteome</keyword>
<proteinExistence type="predicted"/>
<feature type="chain" id="PRO_5015627686" evidence="1">
    <location>
        <begin position="22"/>
        <end position="160"/>
    </location>
</feature>
<dbReference type="Proteomes" id="UP000239366">
    <property type="component" value="Unassembled WGS sequence"/>
</dbReference>
<dbReference type="EMBL" id="MQVX01000001">
    <property type="protein sequence ID" value="PQJ16105.1"/>
    <property type="molecule type" value="Genomic_DNA"/>
</dbReference>
<evidence type="ECO:0000256" key="1">
    <source>
        <dbReference type="SAM" id="SignalP"/>
    </source>
</evidence>
<dbReference type="RefSeq" id="WP_105001774.1">
    <property type="nucleotide sequence ID" value="NZ_MQVX01000001.1"/>
</dbReference>
<sequence>MKLFKTVLLISFLALSTDVLAQVKMIFGDDFGRGANDSGAFMLNHFQIRGELELLTYNLKHYANVRSVPDATRLYSELLSKTENHSMVVVAVGPLFNIRDLLKSQTDSYFNLNGMVLVRQKVKEIAIMGRNFPNSQYERNFNGNMLVTFLLIEMLLRENK</sequence>
<dbReference type="InterPro" id="IPR036452">
    <property type="entry name" value="Ribo_hydro-like"/>
</dbReference>
<comment type="caution">
    <text evidence="2">The sequence shown here is derived from an EMBL/GenBank/DDBJ whole genome shotgun (WGS) entry which is preliminary data.</text>
</comment>
<dbReference type="AlphaFoldDB" id="A0A2S7T9C2"/>
<evidence type="ECO:0000313" key="2">
    <source>
        <dbReference type="EMBL" id="PQJ16105.1"/>
    </source>
</evidence>